<evidence type="ECO:0000256" key="4">
    <source>
        <dbReference type="ARBA" id="ARBA00023125"/>
    </source>
</evidence>
<dbReference type="InterPro" id="IPR018356">
    <property type="entry name" value="Tscrpt_reg_HTH_DeoR_CS"/>
</dbReference>
<dbReference type="GO" id="GO:0003677">
    <property type="term" value="F:DNA binding"/>
    <property type="evidence" value="ECO:0007669"/>
    <property type="project" value="UniProtKB-KW"/>
</dbReference>
<gene>
    <name evidence="8" type="ORF">Q5716_00445</name>
</gene>
<dbReference type="InterPro" id="IPR036390">
    <property type="entry name" value="WH_DNA-bd_sf"/>
</dbReference>
<dbReference type="Pfam" id="PF08220">
    <property type="entry name" value="HTH_DeoR"/>
    <property type="match status" value="1"/>
</dbReference>
<organism evidence="8 9">
    <name type="scientific">Antiquaquibacter soli</name>
    <dbReference type="NCBI Taxonomy" id="3064523"/>
    <lineage>
        <taxon>Bacteria</taxon>
        <taxon>Bacillati</taxon>
        <taxon>Actinomycetota</taxon>
        <taxon>Actinomycetes</taxon>
        <taxon>Micrococcales</taxon>
        <taxon>Microbacteriaceae</taxon>
        <taxon>Antiquaquibacter</taxon>
    </lineage>
</organism>
<feature type="domain" description="HTH deoR-type" evidence="7">
    <location>
        <begin position="6"/>
        <end position="61"/>
    </location>
</feature>
<reference evidence="8 9" key="1">
    <citation type="submission" date="2023-07" db="EMBL/GenBank/DDBJ databases">
        <title>Protaetiibacter sp. nov WY-16 isolated from soil.</title>
        <authorList>
            <person name="Liu B."/>
            <person name="Wan Y."/>
        </authorList>
    </citation>
    <scope>NUCLEOTIDE SEQUENCE [LARGE SCALE GENOMIC DNA]</scope>
    <source>
        <strain evidence="8 9">WY-16</strain>
    </source>
</reference>
<comment type="caution">
    <text evidence="8">The sequence shown here is derived from an EMBL/GenBank/DDBJ whole genome shotgun (WGS) entry which is preliminary data.</text>
</comment>
<dbReference type="Proteomes" id="UP001241072">
    <property type="component" value="Unassembled WGS sequence"/>
</dbReference>
<dbReference type="PRINTS" id="PR00037">
    <property type="entry name" value="HTHLACR"/>
</dbReference>
<dbReference type="SMART" id="SM00420">
    <property type="entry name" value="HTH_DEOR"/>
    <property type="match status" value="1"/>
</dbReference>
<dbReference type="PANTHER" id="PTHR30363:SF4">
    <property type="entry name" value="GLYCEROL-3-PHOSPHATE REGULON REPRESSOR"/>
    <property type="match status" value="1"/>
</dbReference>
<evidence type="ECO:0000256" key="2">
    <source>
        <dbReference type="ARBA" id="ARBA00022491"/>
    </source>
</evidence>
<protein>
    <recommendedName>
        <fullName evidence="1">Lactose phosphotransferase system repressor</fullName>
    </recommendedName>
</protein>
<evidence type="ECO:0000256" key="1">
    <source>
        <dbReference type="ARBA" id="ARBA00021390"/>
    </source>
</evidence>
<evidence type="ECO:0000259" key="7">
    <source>
        <dbReference type="PROSITE" id="PS51000"/>
    </source>
</evidence>
<dbReference type="EMBL" id="JAUQUB010000001">
    <property type="protein sequence ID" value="MDO7880689.1"/>
    <property type="molecule type" value="Genomic_DNA"/>
</dbReference>
<keyword evidence="9" id="KW-1185">Reference proteome</keyword>
<keyword evidence="3" id="KW-0805">Transcription regulation</keyword>
<sequence length="249" mass="26404">MSTPLPANRRSRLLEILERDGAIRLESAAAELDVSVMTVRRDIQDMDAEGLLRRVRGGAIAPVLPRAFGERAATRSAAKAAIARKAAALLPVEGAAAFDASTTSGALISLLSAQHLVVATNSIDNAAVARRRPGVRSIVVGGELEERTGSLVGPTAELVAASMSYSRFFTSASAVHPEFGMSEVSLDEASVKATFASRADETVLLADASKLGQQVLARALGWSEIDVLVTELDPRDDRLDPYRDLVEIL</sequence>
<dbReference type="PROSITE" id="PS51000">
    <property type="entry name" value="HTH_DEOR_2"/>
    <property type="match status" value="1"/>
</dbReference>
<dbReference type="InterPro" id="IPR050313">
    <property type="entry name" value="Carb_Metab_HTH_regulators"/>
</dbReference>
<dbReference type="InterPro" id="IPR037171">
    <property type="entry name" value="NagB/RpiA_transferase-like"/>
</dbReference>
<evidence type="ECO:0000313" key="8">
    <source>
        <dbReference type="EMBL" id="MDO7880689.1"/>
    </source>
</evidence>
<dbReference type="InterPro" id="IPR001034">
    <property type="entry name" value="DeoR_HTH"/>
</dbReference>
<keyword evidence="2" id="KW-0678">Repressor</keyword>
<comment type="function">
    <text evidence="6">Repressor of the lactose catabolism operon. Galactose-6-phosphate is the inducer.</text>
</comment>
<evidence type="ECO:0000256" key="5">
    <source>
        <dbReference type="ARBA" id="ARBA00023163"/>
    </source>
</evidence>
<dbReference type="PANTHER" id="PTHR30363">
    <property type="entry name" value="HTH-TYPE TRANSCRIPTIONAL REGULATOR SRLR-RELATED"/>
    <property type="match status" value="1"/>
</dbReference>
<dbReference type="SMART" id="SM01134">
    <property type="entry name" value="DeoRC"/>
    <property type="match status" value="1"/>
</dbReference>
<keyword evidence="4 8" id="KW-0238">DNA-binding</keyword>
<dbReference type="PROSITE" id="PS00894">
    <property type="entry name" value="HTH_DEOR_1"/>
    <property type="match status" value="1"/>
</dbReference>
<dbReference type="InterPro" id="IPR014036">
    <property type="entry name" value="DeoR-like_C"/>
</dbReference>
<accession>A0ABT9BJG1</accession>
<dbReference type="SUPFAM" id="SSF100950">
    <property type="entry name" value="NagB/RpiA/CoA transferase-like"/>
    <property type="match status" value="1"/>
</dbReference>
<proteinExistence type="predicted"/>
<dbReference type="RefSeq" id="WP_305001120.1">
    <property type="nucleotide sequence ID" value="NZ_JAUQUB010000001.1"/>
</dbReference>
<evidence type="ECO:0000256" key="6">
    <source>
        <dbReference type="ARBA" id="ARBA00024937"/>
    </source>
</evidence>
<keyword evidence="5" id="KW-0804">Transcription</keyword>
<dbReference type="SUPFAM" id="SSF46785">
    <property type="entry name" value="Winged helix' DNA-binding domain"/>
    <property type="match status" value="1"/>
</dbReference>
<dbReference type="Pfam" id="PF00455">
    <property type="entry name" value="DeoRC"/>
    <property type="match status" value="1"/>
</dbReference>
<evidence type="ECO:0000256" key="3">
    <source>
        <dbReference type="ARBA" id="ARBA00023015"/>
    </source>
</evidence>
<name>A0ABT9BJG1_9MICO</name>
<evidence type="ECO:0000313" key="9">
    <source>
        <dbReference type="Proteomes" id="UP001241072"/>
    </source>
</evidence>